<name>D5RMQ1_9PROT</name>
<proteinExistence type="predicted"/>
<keyword evidence="2" id="KW-1185">Reference proteome</keyword>
<evidence type="ECO:0000313" key="2">
    <source>
        <dbReference type="Proteomes" id="UP000005324"/>
    </source>
</evidence>
<feature type="non-terminal residue" evidence="1">
    <location>
        <position position="1"/>
    </location>
</feature>
<organism evidence="1 2">
    <name type="scientific">Pseudoroseomonas cervicalis ATCC 49957</name>
    <dbReference type="NCBI Taxonomy" id="525371"/>
    <lineage>
        <taxon>Bacteria</taxon>
        <taxon>Pseudomonadati</taxon>
        <taxon>Pseudomonadota</taxon>
        <taxon>Alphaproteobacteria</taxon>
        <taxon>Acetobacterales</taxon>
        <taxon>Roseomonadaceae</taxon>
        <taxon>Roseomonas</taxon>
    </lineage>
</organism>
<dbReference type="AlphaFoldDB" id="D5RMQ1"/>
<evidence type="ECO:0000313" key="1">
    <source>
        <dbReference type="EMBL" id="EFH11416.1"/>
    </source>
</evidence>
<protein>
    <submittedName>
        <fullName evidence="1">Uncharacterized protein</fullName>
    </submittedName>
</protein>
<accession>D5RMQ1</accession>
<dbReference type="HOGENOM" id="CLU_2446071_0_0_5"/>
<sequence>LLGAAGLAPTLPRERRGDSRAIAGRGLEALEKLQLSLLGAAPPAAGELLELATQAESAAESEPGELGGVCRQLALRLRLEAAKQDPAMA</sequence>
<dbReference type="Proteomes" id="UP000005324">
    <property type="component" value="Unassembled WGS sequence"/>
</dbReference>
<reference evidence="1 2" key="1">
    <citation type="submission" date="2010-04" db="EMBL/GenBank/DDBJ databases">
        <authorList>
            <person name="Qin X."/>
            <person name="Bachman B."/>
            <person name="Battles P."/>
            <person name="Bell A."/>
            <person name="Bess C."/>
            <person name="Bickham C."/>
            <person name="Chaboub L."/>
            <person name="Chen D."/>
            <person name="Coyle M."/>
            <person name="Deiros D.R."/>
            <person name="Dinh H."/>
            <person name="Forbes L."/>
            <person name="Fowler G."/>
            <person name="Francisco L."/>
            <person name="Fu Q."/>
            <person name="Gubbala S."/>
            <person name="Hale W."/>
            <person name="Han Y."/>
            <person name="Hemphill L."/>
            <person name="Highlander S.K."/>
            <person name="Hirani K."/>
            <person name="Hogues M."/>
            <person name="Jackson L."/>
            <person name="Jakkamsetti A."/>
            <person name="Javaid M."/>
            <person name="Jiang H."/>
            <person name="Korchina V."/>
            <person name="Kovar C."/>
            <person name="Lara F."/>
            <person name="Lee S."/>
            <person name="Mata R."/>
            <person name="Mathew T."/>
            <person name="Moen C."/>
            <person name="Morales K."/>
            <person name="Munidasa M."/>
            <person name="Nazareth L."/>
            <person name="Ngo R."/>
            <person name="Nguyen L."/>
            <person name="Okwuonu G."/>
            <person name="Ongeri F."/>
            <person name="Patil S."/>
            <person name="Petrosino J."/>
            <person name="Pham C."/>
            <person name="Pham P."/>
            <person name="Pu L.-L."/>
            <person name="Puazo M."/>
            <person name="Raj R."/>
            <person name="Reid J."/>
            <person name="Rouhana J."/>
            <person name="Saada N."/>
            <person name="Shang Y."/>
            <person name="Simmons D."/>
            <person name="Thornton R."/>
            <person name="Warren J."/>
            <person name="Weissenberger G."/>
            <person name="Zhang J."/>
            <person name="Zhang L."/>
            <person name="Zhou C."/>
            <person name="Zhu D."/>
            <person name="Muzny D."/>
            <person name="Worley K."/>
            <person name="Gibbs R."/>
        </authorList>
    </citation>
    <scope>NUCLEOTIDE SEQUENCE [LARGE SCALE GENOMIC DNA]</scope>
    <source>
        <strain evidence="1 2">ATCC 49957</strain>
    </source>
</reference>
<dbReference type="RefSeq" id="WP_007006080.1">
    <property type="nucleotide sequence ID" value="NZ_GG770907.1"/>
</dbReference>
<gene>
    <name evidence="1" type="ORF">HMPREF0731_2362</name>
</gene>
<comment type="caution">
    <text evidence="1">The sequence shown here is derived from an EMBL/GenBank/DDBJ whole genome shotgun (WGS) entry which is preliminary data.</text>
</comment>
<dbReference type="EMBL" id="ADVL01000401">
    <property type="protein sequence ID" value="EFH11416.1"/>
    <property type="molecule type" value="Genomic_DNA"/>
</dbReference>